<evidence type="ECO:0000313" key="7">
    <source>
        <dbReference type="Proteomes" id="UP000829354"/>
    </source>
</evidence>
<dbReference type="PANTHER" id="PTHR45029">
    <property type="entry name" value="CARBOXYLIC ESTER HYDROLASE-RELATED"/>
    <property type="match status" value="1"/>
</dbReference>
<dbReference type="InterPro" id="IPR019826">
    <property type="entry name" value="Carboxylesterase_B_AS"/>
</dbReference>
<organism evidence="6 7">
    <name type="scientific">Caenorhabditis briggsae</name>
    <dbReference type="NCBI Taxonomy" id="6238"/>
    <lineage>
        <taxon>Eukaryota</taxon>
        <taxon>Metazoa</taxon>
        <taxon>Ecdysozoa</taxon>
        <taxon>Nematoda</taxon>
        <taxon>Chromadorea</taxon>
        <taxon>Rhabditida</taxon>
        <taxon>Rhabditina</taxon>
        <taxon>Rhabditomorpha</taxon>
        <taxon>Rhabditoidea</taxon>
        <taxon>Rhabditidae</taxon>
        <taxon>Peloderinae</taxon>
        <taxon>Caenorhabditis</taxon>
    </lineage>
</organism>
<comment type="similarity">
    <text evidence="1 4">Belongs to the type-B carboxylesterase/lipase family.</text>
</comment>
<name>A0AAE9JM47_CAEBR</name>
<dbReference type="Gene3D" id="3.40.50.1820">
    <property type="entry name" value="alpha/beta hydrolase"/>
    <property type="match status" value="2"/>
</dbReference>
<dbReference type="Pfam" id="PF00135">
    <property type="entry name" value="COesterase"/>
    <property type="match status" value="2"/>
</dbReference>
<dbReference type="Proteomes" id="UP000829354">
    <property type="component" value="Chromosome V"/>
</dbReference>
<keyword evidence="2" id="KW-0719">Serine esterase</keyword>
<evidence type="ECO:0000256" key="3">
    <source>
        <dbReference type="ARBA" id="ARBA00022801"/>
    </source>
</evidence>
<keyword evidence="3 4" id="KW-0378">Hydrolase</keyword>
<evidence type="ECO:0000313" key="6">
    <source>
        <dbReference type="EMBL" id="UMM34196.1"/>
    </source>
</evidence>
<dbReference type="InterPro" id="IPR043187">
    <property type="entry name" value="CM06B1-like"/>
</dbReference>
<feature type="domain" description="Carboxylesterase type B" evidence="5">
    <location>
        <begin position="15"/>
        <end position="79"/>
    </location>
</feature>
<dbReference type="InterPro" id="IPR029058">
    <property type="entry name" value="AB_hydrolase_fold"/>
</dbReference>
<dbReference type="InterPro" id="IPR002018">
    <property type="entry name" value="CarbesteraseB"/>
</dbReference>
<protein>
    <recommendedName>
        <fullName evidence="4">Carboxylic ester hydrolase</fullName>
        <ecNumber evidence="4">3.1.1.-</ecNumber>
    </recommendedName>
</protein>
<keyword evidence="7" id="KW-1185">Reference proteome</keyword>
<reference evidence="6 7" key="1">
    <citation type="submission" date="2022-04" db="EMBL/GenBank/DDBJ databases">
        <title>Chromosome-level reference genomes for two strains of Caenorhabditis briggsae: an improved platform for comparative genomics.</title>
        <authorList>
            <person name="Stevens L."/>
            <person name="Andersen E."/>
        </authorList>
    </citation>
    <scope>NUCLEOTIDE SEQUENCE [LARGE SCALE GENOMIC DNA]</scope>
    <source>
        <strain evidence="6">VX34</strain>
        <tissue evidence="6">Whole-organism</tissue>
    </source>
</reference>
<dbReference type="GO" id="GO:0052689">
    <property type="term" value="F:carboxylic ester hydrolase activity"/>
    <property type="evidence" value="ECO:0007669"/>
    <property type="project" value="UniProtKB-KW"/>
</dbReference>
<feature type="domain" description="Carboxylesterase type B" evidence="5">
    <location>
        <begin position="96"/>
        <end position="593"/>
    </location>
</feature>
<gene>
    <name evidence="6" type="ORF">L5515_007377</name>
</gene>
<dbReference type="SUPFAM" id="SSF53474">
    <property type="entry name" value="alpha/beta-Hydrolases"/>
    <property type="match status" value="2"/>
</dbReference>
<dbReference type="AlphaFoldDB" id="A0AAE9JM47"/>
<dbReference type="PROSITE" id="PS00122">
    <property type="entry name" value="CARBOXYLESTERASE_B_1"/>
    <property type="match status" value="1"/>
</dbReference>
<evidence type="ECO:0000256" key="1">
    <source>
        <dbReference type="ARBA" id="ARBA00005964"/>
    </source>
</evidence>
<accession>A0AAE9JM47</accession>
<sequence length="615" mass="68738">MGAYFPNSEAERSLKVLNATCGPVRGNIYQHGNQTVDGYLGIPFAKAPIGSCRYKKPVAADKWTETLDCYCYGPGCPQSGFYPCYDDVINPWPWPRGNIYRHGEKIVDGYLGIPFAKAPIGELQYKKPVPADKWTEPIDCYKYGPGCPQSGSFAALFKGVREFAEDNCLNLNVFSPRTKPTEFSKGLPVMVYFYGGGFEVGFSSMLDDYSLSGTLPLKDVVVVSANYRVGPLGFLTTGDEVSKGNYGLWDQTLALKWVQDHIASFGGDPDNVTLFGTSAGGASVDFLALSPHSNKMFHRFMANSGSAFCDFAIRPKHLQAKVFREFAKHFGYNGEDSQSLLKWYQNQETEKFTEVENFKRPASGFLSFVPNLDGDFFPKPLDELRKEAPKLDVIVTVGEYEGLSFMMNVPKGQPFNETVSLLFGEDMVNDVEENKKKLVELYMKDVDTTDKDAVMKRTVEFVGDAWFNIGILNTAKSCAKYGNNVYLASFDYYCKDGIDPPMAATLAFKAATHGSELKFIVGEGMGKFSPTEEELKVMDIMGTTVTNFAKYGNPNGKNVPEIWKKYNVDHPDRYFKIDYPKSEMRDNFQNGRLKALDEVNKSGKKYQEIVYGNKL</sequence>
<dbReference type="EC" id="3.1.1.-" evidence="4"/>
<dbReference type="PANTHER" id="PTHR45029:SF2">
    <property type="entry name" value="CARBOXYLIC ESTER HYDROLASE"/>
    <property type="match status" value="1"/>
</dbReference>
<dbReference type="EMBL" id="CP092624">
    <property type="protein sequence ID" value="UMM34196.1"/>
    <property type="molecule type" value="Genomic_DNA"/>
</dbReference>
<proteinExistence type="inferred from homology"/>
<evidence type="ECO:0000256" key="2">
    <source>
        <dbReference type="ARBA" id="ARBA00022487"/>
    </source>
</evidence>
<evidence type="ECO:0000256" key="4">
    <source>
        <dbReference type="RuleBase" id="RU361235"/>
    </source>
</evidence>
<evidence type="ECO:0000259" key="5">
    <source>
        <dbReference type="Pfam" id="PF00135"/>
    </source>
</evidence>